<keyword evidence="2" id="KW-0813">Transport</keyword>
<feature type="coiled-coil region" evidence="7">
    <location>
        <begin position="143"/>
        <end position="177"/>
    </location>
</feature>
<dbReference type="OrthoDB" id="430637at2759"/>
<dbReference type="GO" id="GO:0005794">
    <property type="term" value="C:Golgi apparatus"/>
    <property type="evidence" value="ECO:0007669"/>
    <property type="project" value="TreeGrafter"/>
</dbReference>
<name>A0A1X0NWY4_9TRYP</name>
<feature type="transmembrane region" description="Helical" evidence="9">
    <location>
        <begin position="290"/>
        <end position="309"/>
    </location>
</feature>
<dbReference type="PANTHER" id="PTHR21230:SF26">
    <property type="entry name" value="VESICLE TRANSPORT THROUGH INTERACTION WITH T-SNARES HOMOLOG 1A"/>
    <property type="match status" value="1"/>
</dbReference>
<feature type="region of interest" description="Disordered" evidence="8">
    <location>
        <begin position="61"/>
        <end position="88"/>
    </location>
</feature>
<dbReference type="GO" id="GO:0012507">
    <property type="term" value="C:ER to Golgi transport vesicle membrane"/>
    <property type="evidence" value="ECO:0007669"/>
    <property type="project" value="TreeGrafter"/>
</dbReference>
<accession>A0A1X0NWY4</accession>
<feature type="compositionally biased region" description="Low complexity" evidence="8">
    <location>
        <begin position="66"/>
        <end position="88"/>
    </location>
</feature>
<dbReference type="GeneID" id="39985121"/>
<dbReference type="GO" id="GO:0031902">
    <property type="term" value="C:late endosome membrane"/>
    <property type="evidence" value="ECO:0007669"/>
    <property type="project" value="TreeGrafter"/>
</dbReference>
<dbReference type="GO" id="GO:0015031">
    <property type="term" value="P:protein transport"/>
    <property type="evidence" value="ECO:0007669"/>
    <property type="project" value="UniProtKB-KW"/>
</dbReference>
<dbReference type="GO" id="GO:0005789">
    <property type="term" value="C:endoplasmic reticulum membrane"/>
    <property type="evidence" value="ECO:0007669"/>
    <property type="project" value="TreeGrafter"/>
</dbReference>
<keyword evidence="3 9" id="KW-0812">Transmembrane</keyword>
<keyword evidence="5 9" id="KW-1133">Transmembrane helix</keyword>
<keyword evidence="6 9" id="KW-0472">Membrane</keyword>
<sequence>MCCSSFHFERTVFILSGSLNPTNWKVIMTSGLFASYVEDFNESVERLQATAQSLRNSMISQENGEQVQQKQQQQQQSHISTTTTTTIGTSPVAVPISTTERVVNGSVDRAQQLHVLQQGVAHLRDLVTSMSYESNDVSERSAQEEAKRQVAACKQTVVEMEKEMARLRQEAREADRRDLLTGSSYHNNNNNNSNHYYHNNGGLLGDVEDEDRARMLDNTSRLRGGTAVLQKAESLLQGAQDTGISTLNTLRAQTETIQNIRNTIHDADAEVMDSRRIVNRMQNTALKHKIILIGIIVALVFLIIGFIVIR</sequence>
<dbReference type="GO" id="GO:0005484">
    <property type="term" value="F:SNAP receptor activity"/>
    <property type="evidence" value="ECO:0007669"/>
    <property type="project" value="TreeGrafter"/>
</dbReference>
<evidence type="ECO:0000256" key="8">
    <source>
        <dbReference type="SAM" id="MobiDB-lite"/>
    </source>
</evidence>
<dbReference type="SUPFAM" id="SSF58038">
    <property type="entry name" value="SNARE fusion complex"/>
    <property type="match status" value="1"/>
</dbReference>
<evidence type="ECO:0000256" key="4">
    <source>
        <dbReference type="ARBA" id="ARBA00022927"/>
    </source>
</evidence>
<gene>
    <name evidence="10" type="ORF">TM35_000131250</name>
</gene>
<dbReference type="GO" id="GO:0006906">
    <property type="term" value="P:vesicle fusion"/>
    <property type="evidence" value="ECO:0007669"/>
    <property type="project" value="TreeGrafter"/>
</dbReference>
<dbReference type="Proteomes" id="UP000192257">
    <property type="component" value="Unassembled WGS sequence"/>
</dbReference>
<dbReference type="GO" id="GO:0031201">
    <property type="term" value="C:SNARE complex"/>
    <property type="evidence" value="ECO:0007669"/>
    <property type="project" value="TreeGrafter"/>
</dbReference>
<evidence type="ECO:0000313" key="11">
    <source>
        <dbReference type="Proteomes" id="UP000192257"/>
    </source>
</evidence>
<comment type="caution">
    <text evidence="10">The sequence shown here is derived from an EMBL/GenBank/DDBJ whole genome shotgun (WGS) entry which is preliminary data.</text>
</comment>
<evidence type="ECO:0000256" key="7">
    <source>
        <dbReference type="SAM" id="Coils"/>
    </source>
</evidence>
<dbReference type="AlphaFoldDB" id="A0A1X0NWY4"/>
<dbReference type="PANTHER" id="PTHR21230">
    <property type="entry name" value="VESICLE TRANSPORT V-SNARE PROTEIN VTI1-RELATED"/>
    <property type="match status" value="1"/>
</dbReference>
<dbReference type="VEuPathDB" id="TriTrypDB:TM35_000131250"/>
<protein>
    <submittedName>
        <fullName evidence="10">Vesicle transport v-SNARE 11</fullName>
    </submittedName>
</protein>
<dbReference type="GO" id="GO:0000149">
    <property type="term" value="F:SNARE binding"/>
    <property type="evidence" value="ECO:0007669"/>
    <property type="project" value="TreeGrafter"/>
</dbReference>
<evidence type="ECO:0000256" key="6">
    <source>
        <dbReference type="ARBA" id="ARBA00023136"/>
    </source>
</evidence>
<organism evidence="10 11">
    <name type="scientific">Trypanosoma theileri</name>
    <dbReference type="NCBI Taxonomy" id="67003"/>
    <lineage>
        <taxon>Eukaryota</taxon>
        <taxon>Discoba</taxon>
        <taxon>Euglenozoa</taxon>
        <taxon>Kinetoplastea</taxon>
        <taxon>Metakinetoplastina</taxon>
        <taxon>Trypanosomatida</taxon>
        <taxon>Trypanosomatidae</taxon>
        <taxon>Trypanosoma</taxon>
    </lineage>
</organism>
<keyword evidence="7" id="KW-0175">Coiled coil</keyword>
<keyword evidence="4" id="KW-0653">Protein transport</keyword>
<evidence type="ECO:0000256" key="9">
    <source>
        <dbReference type="SAM" id="Phobius"/>
    </source>
</evidence>
<dbReference type="EMBL" id="NBCO01000013">
    <property type="protein sequence ID" value="ORC89121.1"/>
    <property type="molecule type" value="Genomic_DNA"/>
</dbReference>
<evidence type="ECO:0000256" key="1">
    <source>
        <dbReference type="ARBA" id="ARBA00004211"/>
    </source>
</evidence>
<proteinExistence type="predicted"/>
<evidence type="ECO:0000313" key="10">
    <source>
        <dbReference type="EMBL" id="ORC89121.1"/>
    </source>
</evidence>
<keyword evidence="11" id="KW-1185">Reference proteome</keyword>
<reference evidence="10 11" key="1">
    <citation type="submission" date="2017-03" db="EMBL/GenBank/DDBJ databases">
        <title>An alternative strategy for trypanosome survival in the mammalian bloodstream revealed through genome and transcriptome analysis of the ubiquitous bovine parasite Trypanosoma (Megatrypanum) theileri.</title>
        <authorList>
            <person name="Kelly S."/>
            <person name="Ivens A."/>
            <person name="Mott A."/>
            <person name="O'Neill E."/>
            <person name="Emms D."/>
            <person name="Macleod O."/>
            <person name="Voorheis P."/>
            <person name="Matthews J."/>
            <person name="Matthews K."/>
            <person name="Carrington M."/>
        </authorList>
    </citation>
    <scope>NUCLEOTIDE SEQUENCE [LARGE SCALE GENOMIC DNA]</scope>
    <source>
        <strain evidence="10">Edinburgh</strain>
    </source>
</reference>
<evidence type="ECO:0000256" key="3">
    <source>
        <dbReference type="ARBA" id="ARBA00022692"/>
    </source>
</evidence>
<comment type="subcellular location">
    <subcellularLocation>
        <location evidence="1">Membrane</location>
        <topology evidence="1">Single-pass type IV membrane protein</topology>
    </subcellularLocation>
</comment>
<dbReference type="STRING" id="67003.A0A1X0NWY4"/>
<evidence type="ECO:0000256" key="2">
    <source>
        <dbReference type="ARBA" id="ARBA00022448"/>
    </source>
</evidence>
<dbReference type="RefSeq" id="XP_028883187.1">
    <property type="nucleotide sequence ID" value="XM_029025341.1"/>
</dbReference>
<dbReference type="Pfam" id="PF12352">
    <property type="entry name" value="V-SNARE_C"/>
    <property type="match status" value="1"/>
</dbReference>
<dbReference type="Gene3D" id="1.20.5.110">
    <property type="match status" value="1"/>
</dbReference>
<evidence type="ECO:0000256" key="5">
    <source>
        <dbReference type="ARBA" id="ARBA00022989"/>
    </source>
</evidence>